<feature type="domain" description="C2H2-type" evidence="13">
    <location>
        <begin position="288"/>
        <end position="316"/>
    </location>
</feature>
<dbReference type="PANTHER" id="PTHR24404">
    <property type="entry name" value="ZINC FINGER PROTEIN"/>
    <property type="match status" value="1"/>
</dbReference>
<evidence type="ECO:0000256" key="3">
    <source>
        <dbReference type="ARBA" id="ARBA00022723"/>
    </source>
</evidence>
<dbReference type="OrthoDB" id="654211at2759"/>
<dbReference type="FunFam" id="3.30.160.60:FF:000097">
    <property type="entry name" value="Zinc finger protein"/>
    <property type="match status" value="1"/>
</dbReference>
<dbReference type="PROSITE" id="PS50157">
    <property type="entry name" value="ZINC_FINGER_C2H2_2"/>
    <property type="match status" value="5"/>
</dbReference>
<dbReference type="InterPro" id="IPR050589">
    <property type="entry name" value="Ikaros_C2H2-ZF"/>
</dbReference>
<evidence type="ECO:0000256" key="12">
    <source>
        <dbReference type="PROSITE-ProRule" id="PRU01263"/>
    </source>
</evidence>
<dbReference type="Pfam" id="PF00096">
    <property type="entry name" value="zf-C2H2"/>
    <property type="match status" value="4"/>
</dbReference>
<dbReference type="InterPro" id="IPR012934">
    <property type="entry name" value="Znf_AD"/>
</dbReference>
<dbReference type="EMBL" id="OV170222">
    <property type="protein sequence ID" value="CAH0721158.1"/>
    <property type="molecule type" value="Genomic_DNA"/>
</dbReference>
<keyword evidence="8" id="KW-0238">DNA-binding</keyword>
<dbReference type="PANTHER" id="PTHR24404:SF114">
    <property type="entry name" value="KLUMPFUSS, ISOFORM B-RELATED"/>
    <property type="match status" value="1"/>
</dbReference>
<keyword evidence="16" id="KW-1185">Reference proteome</keyword>
<gene>
    <name evidence="15" type="ORF">BINO364_LOCUS7294</name>
</gene>
<feature type="binding site" evidence="12">
    <location>
        <position position="89"/>
    </location>
    <ligand>
        <name>Zn(2+)</name>
        <dbReference type="ChEBI" id="CHEBI:29105"/>
    </ligand>
</feature>
<evidence type="ECO:0000256" key="9">
    <source>
        <dbReference type="ARBA" id="ARBA00023163"/>
    </source>
</evidence>
<proteinExistence type="predicted"/>
<organism evidence="15 16">
    <name type="scientific">Brenthis ino</name>
    <name type="common">lesser marbled fritillary</name>
    <dbReference type="NCBI Taxonomy" id="405034"/>
    <lineage>
        <taxon>Eukaryota</taxon>
        <taxon>Metazoa</taxon>
        <taxon>Ecdysozoa</taxon>
        <taxon>Arthropoda</taxon>
        <taxon>Hexapoda</taxon>
        <taxon>Insecta</taxon>
        <taxon>Pterygota</taxon>
        <taxon>Neoptera</taxon>
        <taxon>Endopterygota</taxon>
        <taxon>Lepidoptera</taxon>
        <taxon>Glossata</taxon>
        <taxon>Ditrysia</taxon>
        <taxon>Papilionoidea</taxon>
        <taxon>Nymphalidae</taxon>
        <taxon>Heliconiinae</taxon>
        <taxon>Argynnini</taxon>
        <taxon>Brenthis</taxon>
    </lineage>
</organism>
<keyword evidence="10" id="KW-0539">Nucleus</keyword>
<keyword evidence="9" id="KW-0804">Transcription</keyword>
<dbReference type="SMART" id="SM00868">
    <property type="entry name" value="zf-AD"/>
    <property type="match status" value="1"/>
</dbReference>
<dbReference type="SUPFAM" id="SSF57667">
    <property type="entry name" value="beta-beta-alpha zinc fingers"/>
    <property type="match status" value="3"/>
</dbReference>
<protein>
    <submittedName>
        <fullName evidence="15">Uncharacterized protein</fullName>
    </submittedName>
</protein>
<dbReference type="InterPro" id="IPR013087">
    <property type="entry name" value="Znf_C2H2_type"/>
</dbReference>
<dbReference type="Gene3D" id="3.40.1800.20">
    <property type="match status" value="1"/>
</dbReference>
<evidence type="ECO:0000259" key="13">
    <source>
        <dbReference type="PROSITE" id="PS50157"/>
    </source>
</evidence>
<dbReference type="Gene3D" id="3.30.160.60">
    <property type="entry name" value="Classic Zinc Finger"/>
    <property type="match status" value="4"/>
</dbReference>
<evidence type="ECO:0000256" key="6">
    <source>
        <dbReference type="ARBA" id="ARBA00022833"/>
    </source>
</evidence>
<dbReference type="GO" id="GO:0008270">
    <property type="term" value="F:zinc ion binding"/>
    <property type="evidence" value="ECO:0007669"/>
    <property type="project" value="UniProtKB-UniRule"/>
</dbReference>
<feature type="domain" description="ZAD" evidence="14">
    <location>
        <begin position="44"/>
        <end position="116"/>
    </location>
</feature>
<dbReference type="GO" id="GO:0006357">
    <property type="term" value="P:regulation of transcription by RNA polymerase II"/>
    <property type="evidence" value="ECO:0007669"/>
    <property type="project" value="TreeGrafter"/>
</dbReference>
<keyword evidence="6 12" id="KW-0862">Zinc</keyword>
<evidence type="ECO:0000256" key="10">
    <source>
        <dbReference type="ARBA" id="ARBA00023242"/>
    </source>
</evidence>
<dbReference type="SMART" id="SM00355">
    <property type="entry name" value="ZnF_C2H2"/>
    <property type="match status" value="7"/>
</dbReference>
<comment type="subcellular location">
    <subcellularLocation>
        <location evidence="2">Nucleus</location>
    </subcellularLocation>
</comment>
<evidence type="ECO:0000313" key="15">
    <source>
        <dbReference type="EMBL" id="CAH0721158.1"/>
    </source>
</evidence>
<feature type="binding site" evidence="12">
    <location>
        <position position="49"/>
    </location>
    <ligand>
        <name>Zn(2+)</name>
        <dbReference type="ChEBI" id="CHEBI:29105"/>
    </ligand>
</feature>
<dbReference type="GO" id="GO:0005634">
    <property type="term" value="C:nucleus"/>
    <property type="evidence" value="ECO:0007669"/>
    <property type="project" value="UniProtKB-SubCell"/>
</dbReference>
<dbReference type="Pfam" id="PF07776">
    <property type="entry name" value="zf-AD"/>
    <property type="match status" value="1"/>
</dbReference>
<dbReference type="PROSITE" id="PS00028">
    <property type="entry name" value="ZINC_FINGER_C2H2_1"/>
    <property type="match status" value="5"/>
</dbReference>
<evidence type="ECO:0000256" key="7">
    <source>
        <dbReference type="ARBA" id="ARBA00023015"/>
    </source>
</evidence>
<keyword evidence="7" id="KW-0805">Transcription regulation</keyword>
<dbReference type="GO" id="GO:0000978">
    <property type="term" value="F:RNA polymerase II cis-regulatory region sequence-specific DNA binding"/>
    <property type="evidence" value="ECO:0007669"/>
    <property type="project" value="TreeGrafter"/>
</dbReference>
<feature type="non-terminal residue" evidence="15">
    <location>
        <position position="368"/>
    </location>
</feature>
<evidence type="ECO:0000256" key="4">
    <source>
        <dbReference type="ARBA" id="ARBA00022737"/>
    </source>
</evidence>
<keyword evidence="5 11" id="KW-0863">Zinc-finger</keyword>
<evidence type="ECO:0000313" key="16">
    <source>
        <dbReference type="Proteomes" id="UP000838878"/>
    </source>
</evidence>
<reference evidence="15" key="1">
    <citation type="submission" date="2021-12" db="EMBL/GenBank/DDBJ databases">
        <authorList>
            <person name="Martin H S."/>
        </authorList>
    </citation>
    <scope>NUCLEOTIDE SEQUENCE</scope>
</reference>
<feature type="domain" description="C2H2-type" evidence="13">
    <location>
        <begin position="232"/>
        <end position="259"/>
    </location>
</feature>
<dbReference type="AlphaFoldDB" id="A0A8J9UJ50"/>
<feature type="domain" description="C2H2-type" evidence="13">
    <location>
        <begin position="260"/>
        <end position="287"/>
    </location>
</feature>
<evidence type="ECO:0000256" key="8">
    <source>
        <dbReference type="ARBA" id="ARBA00023125"/>
    </source>
</evidence>
<feature type="domain" description="C2H2-type" evidence="13">
    <location>
        <begin position="204"/>
        <end position="231"/>
    </location>
</feature>
<accession>A0A8J9UJ50</accession>
<dbReference type="GO" id="GO:0003700">
    <property type="term" value="F:DNA-binding transcription factor activity"/>
    <property type="evidence" value="ECO:0007669"/>
    <property type="project" value="TreeGrafter"/>
</dbReference>
<evidence type="ECO:0000256" key="5">
    <source>
        <dbReference type="ARBA" id="ARBA00022771"/>
    </source>
</evidence>
<evidence type="ECO:0000259" key="14">
    <source>
        <dbReference type="PROSITE" id="PS51915"/>
    </source>
</evidence>
<feature type="binding site" evidence="12">
    <location>
        <position position="46"/>
    </location>
    <ligand>
        <name>Zn(2+)</name>
        <dbReference type="ChEBI" id="CHEBI:29105"/>
    </ligand>
</feature>
<name>A0A8J9UJ50_9NEOP</name>
<sequence length="368" mass="43254">MLHCKLHKRKKILRNKRTYLSETLNGTETSSIKKEINDFDDVQYTCRVCLKEGDIPIYGNEVSEDISEPLSSFSAIEISPHDNHPKFLCQSCYSLLQGAILLRKTAQQSDILLQQRHEDITDNEDNLDTDNNFDTYNVESFKEQINDYHCKKCALSFKTFKEYSEHRLSEEHENMRQTCPICNKSYATLYFKRHLSLHKLDTSYMCDICGKKFIVQGQFARHRMTHFYNLPFKCSLCPYRGRFKESLKMHMRSHTGEKPYHCSQCPGKFVNKSNLNKHILTHKGDHDFKCESCGRGFYTKRDLDLHFKVDHTGIKDHVCSECGKAFGYRKQMMKHQLKVHKREKLRSGRTPLYLQLESKKQQAIIKPE</sequence>
<dbReference type="InterPro" id="IPR036236">
    <property type="entry name" value="Znf_C2H2_sf"/>
</dbReference>
<dbReference type="Proteomes" id="UP000838878">
    <property type="component" value="Chromosome 2"/>
</dbReference>
<dbReference type="PROSITE" id="PS51915">
    <property type="entry name" value="ZAD"/>
    <property type="match status" value="1"/>
</dbReference>
<comment type="function">
    <text evidence="1">May be involved in transcriptional regulation.</text>
</comment>
<feature type="domain" description="C2H2-type" evidence="13">
    <location>
        <begin position="317"/>
        <end position="345"/>
    </location>
</feature>
<feature type="binding site" evidence="12">
    <location>
        <position position="92"/>
    </location>
    <ligand>
        <name>Zn(2+)</name>
        <dbReference type="ChEBI" id="CHEBI:29105"/>
    </ligand>
</feature>
<evidence type="ECO:0000256" key="1">
    <source>
        <dbReference type="ARBA" id="ARBA00003767"/>
    </source>
</evidence>
<evidence type="ECO:0000256" key="2">
    <source>
        <dbReference type="ARBA" id="ARBA00004123"/>
    </source>
</evidence>
<evidence type="ECO:0000256" key="11">
    <source>
        <dbReference type="PROSITE-ProRule" id="PRU00042"/>
    </source>
</evidence>
<dbReference type="FunFam" id="3.30.160.60:FF:000446">
    <property type="entry name" value="Zinc finger protein"/>
    <property type="match status" value="1"/>
</dbReference>
<dbReference type="SUPFAM" id="SSF57716">
    <property type="entry name" value="Glucocorticoid receptor-like (DNA-binding domain)"/>
    <property type="match status" value="1"/>
</dbReference>
<keyword evidence="3 12" id="KW-0479">Metal-binding</keyword>
<keyword evidence="4" id="KW-0677">Repeat</keyword>